<proteinExistence type="inferred from homology"/>
<keyword evidence="7" id="KW-1185">Reference proteome</keyword>
<dbReference type="Gene3D" id="3.90.1720.10">
    <property type="entry name" value="endopeptidase domain like (from Nostoc punctiforme)"/>
    <property type="match status" value="1"/>
</dbReference>
<dbReference type="InterPro" id="IPR051202">
    <property type="entry name" value="Peptidase_C40"/>
</dbReference>
<dbReference type="GO" id="GO:0008234">
    <property type="term" value="F:cysteine-type peptidase activity"/>
    <property type="evidence" value="ECO:0007669"/>
    <property type="project" value="UniProtKB-KW"/>
</dbReference>
<protein>
    <submittedName>
        <fullName evidence="6">NlpC/P60 family protein</fullName>
    </submittedName>
</protein>
<evidence type="ECO:0000256" key="3">
    <source>
        <dbReference type="ARBA" id="ARBA00022801"/>
    </source>
</evidence>
<evidence type="ECO:0000313" key="7">
    <source>
        <dbReference type="Proteomes" id="UP000306552"/>
    </source>
</evidence>
<dbReference type="GO" id="GO:0006508">
    <property type="term" value="P:proteolysis"/>
    <property type="evidence" value="ECO:0007669"/>
    <property type="project" value="UniProtKB-KW"/>
</dbReference>
<dbReference type="RefSeq" id="WP_138930651.1">
    <property type="nucleotide sequence ID" value="NZ_SWMU01000001.1"/>
</dbReference>
<keyword evidence="4" id="KW-0788">Thiol protease</keyword>
<dbReference type="PROSITE" id="PS51935">
    <property type="entry name" value="NLPC_P60"/>
    <property type="match status" value="1"/>
</dbReference>
<dbReference type="AlphaFoldDB" id="A0A4U5TRQ7"/>
<dbReference type="Proteomes" id="UP000306552">
    <property type="component" value="Unassembled WGS sequence"/>
</dbReference>
<dbReference type="OrthoDB" id="9807055at2"/>
<organism evidence="6 7">
    <name type="scientific">Mesohalobacter halotolerans</name>
    <dbReference type="NCBI Taxonomy" id="1883405"/>
    <lineage>
        <taxon>Bacteria</taxon>
        <taxon>Pseudomonadati</taxon>
        <taxon>Bacteroidota</taxon>
        <taxon>Flavobacteriia</taxon>
        <taxon>Flavobacteriales</taxon>
        <taxon>Flavobacteriaceae</taxon>
        <taxon>Mesohalobacter</taxon>
    </lineage>
</organism>
<reference evidence="6 7" key="1">
    <citation type="submission" date="2019-04" db="EMBL/GenBank/DDBJ databases">
        <title>Psychroflexus halotolerans sp. nov., isolated from a marine solar saltern.</title>
        <authorList>
            <person name="Feng X."/>
        </authorList>
    </citation>
    <scope>NUCLEOTIDE SEQUENCE [LARGE SCALE GENOMIC DNA]</scope>
    <source>
        <strain evidence="6 7">WDS2C27</strain>
    </source>
</reference>
<dbReference type="PANTHER" id="PTHR47053">
    <property type="entry name" value="MUREIN DD-ENDOPEPTIDASE MEPH-RELATED"/>
    <property type="match status" value="1"/>
</dbReference>
<dbReference type="EMBL" id="SWMU01000001">
    <property type="protein sequence ID" value="TKS56947.1"/>
    <property type="molecule type" value="Genomic_DNA"/>
</dbReference>
<accession>A0A4U5TRQ7</accession>
<gene>
    <name evidence="6" type="ORF">FCN74_00540</name>
</gene>
<keyword evidence="2" id="KW-0645">Protease</keyword>
<evidence type="ECO:0000259" key="5">
    <source>
        <dbReference type="PROSITE" id="PS51935"/>
    </source>
</evidence>
<dbReference type="PANTHER" id="PTHR47053:SF1">
    <property type="entry name" value="MUREIN DD-ENDOPEPTIDASE MEPH-RELATED"/>
    <property type="match status" value="1"/>
</dbReference>
<evidence type="ECO:0000256" key="4">
    <source>
        <dbReference type="ARBA" id="ARBA00022807"/>
    </source>
</evidence>
<comment type="caution">
    <text evidence="6">The sequence shown here is derived from an EMBL/GenBank/DDBJ whole genome shotgun (WGS) entry which is preliminary data.</text>
</comment>
<dbReference type="InterPro" id="IPR038765">
    <property type="entry name" value="Papain-like_cys_pep_sf"/>
</dbReference>
<feature type="domain" description="NlpC/P60" evidence="5">
    <location>
        <begin position="34"/>
        <end position="162"/>
    </location>
</feature>
<keyword evidence="3" id="KW-0378">Hydrolase</keyword>
<evidence type="ECO:0000256" key="2">
    <source>
        <dbReference type="ARBA" id="ARBA00022670"/>
    </source>
</evidence>
<dbReference type="Pfam" id="PF00877">
    <property type="entry name" value="NLPC_P60"/>
    <property type="match status" value="1"/>
</dbReference>
<dbReference type="SUPFAM" id="SSF54001">
    <property type="entry name" value="Cysteine proteinases"/>
    <property type="match status" value="1"/>
</dbReference>
<dbReference type="InterPro" id="IPR000064">
    <property type="entry name" value="NLP_P60_dom"/>
</dbReference>
<name>A0A4U5TRQ7_9FLAO</name>
<evidence type="ECO:0000256" key="1">
    <source>
        <dbReference type="ARBA" id="ARBA00007074"/>
    </source>
</evidence>
<dbReference type="PROSITE" id="PS51257">
    <property type="entry name" value="PROKAR_LIPOPROTEIN"/>
    <property type="match status" value="1"/>
</dbReference>
<comment type="similarity">
    <text evidence="1">Belongs to the peptidase C40 family.</text>
</comment>
<evidence type="ECO:0000313" key="6">
    <source>
        <dbReference type="EMBL" id="TKS56947.1"/>
    </source>
</evidence>
<sequence>MTIKPYCNYLIRTSALFLIISLASCGISKRLAKENKAQQITTYAKSFLGTSYRYGGTTSSGMDCSGLVYRSFYRHGIELSRTSKAMSKRGKKTKLRKVKIGDLLFFKTSNKWGGGINHVGLVIKADGRHTKFIHSTTSQGVVVSNLSQKYWRKSFKFAKRVL</sequence>